<dbReference type="AlphaFoldDB" id="A0AAV4FJU8"/>
<name>A0AAV4FJU8_9GAST</name>
<organism evidence="1 2">
    <name type="scientific">Elysia marginata</name>
    <dbReference type="NCBI Taxonomy" id="1093978"/>
    <lineage>
        <taxon>Eukaryota</taxon>
        <taxon>Metazoa</taxon>
        <taxon>Spiralia</taxon>
        <taxon>Lophotrochozoa</taxon>
        <taxon>Mollusca</taxon>
        <taxon>Gastropoda</taxon>
        <taxon>Heterobranchia</taxon>
        <taxon>Euthyneura</taxon>
        <taxon>Panpulmonata</taxon>
        <taxon>Sacoglossa</taxon>
        <taxon>Placobranchoidea</taxon>
        <taxon>Plakobranchidae</taxon>
        <taxon>Elysia</taxon>
    </lineage>
</organism>
<dbReference type="EMBL" id="BMAT01004394">
    <property type="protein sequence ID" value="GFR72590.1"/>
    <property type="molecule type" value="Genomic_DNA"/>
</dbReference>
<sequence>MHCFPIEKCTHHQKESVTRHGDGEGLNLAEAVKVLTLDQRERVSVNAHTGSLFNDSGWDKRSQSCRLRWPATVMVKPIRVQVETKRDKSVPLLPRALLRAPPPSCFVVYMWSVSTRGFSLFSSASNMGVEPGSGG</sequence>
<proteinExistence type="predicted"/>
<keyword evidence="2" id="KW-1185">Reference proteome</keyword>
<dbReference type="Proteomes" id="UP000762676">
    <property type="component" value="Unassembled WGS sequence"/>
</dbReference>
<evidence type="ECO:0000313" key="1">
    <source>
        <dbReference type="EMBL" id="GFR72590.1"/>
    </source>
</evidence>
<evidence type="ECO:0000313" key="2">
    <source>
        <dbReference type="Proteomes" id="UP000762676"/>
    </source>
</evidence>
<reference evidence="1 2" key="1">
    <citation type="journal article" date="2021" name="Elife">
        <title>Chloroplast acquisition without the gene transfer in kleptoplastic sea slugs, Plakobranchus ocellatus.</title>
        <authorList>
            <person name="Maeda T."/>
            <person name="Takahashi S."/>
            <person name="Yoshida T."/>
            <person name="Shimamura S."/>
            <person name="Takaki Y."/>
            <person name="Nagai Y."/>
            <person name="Toyoda A."/>
            <person name="Suzuki Y."/>
            <person name="Arimoto A."/>
            <person name="Ishii H."/>
            <person name="Satoh N."/>
            <person name="Nishiyama T."/>
            <person name="Hasebe M."/>
            <person name="Maruyama T."/>
            <person name="Minagawa J."/>
            <person name="Obokata J."/>
            <person name="Shigenobu S."/>
        </authorList>
    </citation>
    <scope>NUCLEOTIDE SEQUENCE [LARGE SCALE GENOMIC DNA]</scope>
</reference>
<gene>
    <name evidence="1" type="ORF">ElyMa_002116000</name>
</gene>
<accession>A0AAV4FJU8</accession>
<comment type="caution">
    <text evidence="1">The sequence shown here is derived from an EMBL/GenBank/DDBJ whole genome shotgun (WGS) entry which is preliminary data.</text>
</comment>
<protein>
    <submittedName>
        <fullName evidence="1">Uncharacterized protein</fullName>
    </submittedName>
</protein>